<gene>
    <name evidence="2" type="ORF">TBIB3V08_LOCUS10261</name>
</gene>
<sequence length="431" mass="47748">MAKEQLVMVPSMQELLVDDCKSPKLYLLSLQLSNKSEQRDFSASQLQATSTSLKGKEPSLSSSEPLRMLRLTCFCNKSSWYGSPGVKEKPLTCALLDTVENFRHVTHHFKDAHISPMGVVKTSVSISATPPPPRILAPEVGGVGPSIPKRVTTKVGIYFCNKALLNSTRGNVEIPQSWDICEIKRRAIYAFMNISDLEILIDTLVKYCPELRSLKFHDSQRMRPLHVSAIRKNFVHLRNVHICVDDIVTEDVDSLNIRKLSSFHNLNSISLMCSMWPKDRSCFQPIAEGCHALKHFSVGYISSLSSRSAANKILPQIVPIRPTMRVKLTAIALQSIKMRGKYVDNDAVEGPHSGEDERVVHGGECDGPNRMLCPKERMLPDMTLAVLRSCRHRYVGGCPRPPVTSPWPTGTWGSPGGLGPCRGPLSVLGAL</sequence>
<reference evidence="2" key="1">
    <citation type="submission" date="2020-11" db="EMBL/GenBank/DDBJ databases">
        <authorList>
            <person name="Tran Van P."/>
        </authorList>
    </citation>
    <scope>NUCLEOTIDE SEQUENCE</scope>
</reference>
<proteinExistence type="predicted"/>
<protein>
    <submittedName>
        <fullName evidence="2">Uncharacterized protein</fullName>
    </submittedName>
</protein>
<evidence type="ECO:0000313" key="2">
    <source>
        <dbReference type="EMBL" id="CAD7447965.1"/>
    </source>
</evidence>
<dbReference type="Gene3D" id="3.80.10.10">
    <property type="entry name" value="Ribonuclease Inhibitor"/>
    <property type="match status" value="1"/>
</dbReference>
<name>A0A7R9I527_9NEOP</name>
<evidence type="ECO:0000256" key="1">
    <source>
        <dbReference type="SAM" id="MobiDB-lite"/>
    </source>
</evidence>
<organism evidence="2">
    <name type="scientific">Timema bartmani</name>
    <dbReference type="NCBI Taxonomy" id="61472"/>
    <lineage>
        <taxon>Eukaryota</taxon>
        <taxon>Metazoa</taxon>
        <taxon>Ecdysozoa</taxon>
        <taxon>Arthropoda</taxon>
        <taxon>Hexapoda</taxon>
        <taxon>Insecta</taxon>
        <taxon>Pterygota</taxon>
        <taxon>Neoptera</taxon>
        <taxon>Polyneoptera</taxon>
        <taxon>Phasmatodea</taxon>
        <taxon>Timematodea</taxon>
        <taxon>Timematoidea</taxon>
        <taxon>Timematidae</taxon>
        <taxon>Timema</taxon>
    </lineage>
</organism>
<dbReference type="EMBL" id="OD569440">
    <property type="protein sequence ID" value="CAD7447965.1"/>
    <property type="molecule type" value="Genomic_DNA"/>
</dbReference>
<feature type="region of interest" description="Disordered" evidence="1">
    <location>
        <begin position="41"/>
        <end position="61"/>
    </location>
</feature>
<dbReference type="AlphaFoldDB" id="A0A7R9I527"/>
<accession>A0A7R9I527</accession>
<dbReference type="InterPro" id="IPR032675">
    <property type="entry name" value="LRR_dom_sf"/>
</dbReference>